<gene>
    <name evidence="1" type="primary">sda</name>
    <name evidence="1" type="ORF">Q5741_11550</name>
</gene>
<dbReference type="EMBL" id="JAUQTB010000005">
    <property type="protein sequence ID" value="MDO7907051.1"/>
    <property type="molecule type" value="Genomic_DNA"/>
</dbReference>
<sequence length="49" mass="5640">MAMLTDEMLLDSYHMAIQLNLERDFIALLLAEIRKRELDVNANALAVLH</sequence>
<proteinExistence type="predicted"/>
<dbReference type="InterPro" id="IPR036916">
    <property type="entry name" value="Sda_sf"/>
</dbReference>
<evidence type="ECO:0000313" key="1">
    <source>
        <dbReference type="EMBL" id="MDO7907051.1"/>
    </source>
</evidence>
<dbReference type="Pfam" id="PF08970">
    <property type="entry name" value="Sda"/>
    <property type="match status" value="1"/>
</dbReference>
<dbReference type="SUPFAM" id="SSF100985">
    <property type="entry name" value="Sporulation inhibitor Sda"/>
    <property type="match status" value="1"/>
</dbReference>
<comment type="caution">
    <text evidence="1">The sequence shown here is derived from an EMBL/GenBank/DDBJ whole genome shotgun (WGS) entry which is preliminary data.</text>
</comment>
<dbReference type="GO" id="GO:0004860">
    <property type="term" value="F:protein kinase inhibitor activity"/>
    <property type="evidence" value="ECO:0007669"/>
    <property type="project" value="UniProtKB-KW"/>
</dbReference>
<protein>
    <submittedName>
        <fullName evidence="1">Sporulation histidine kinase inhibitor Sda</fullName>
    </submittedName>
</protein>
<dbReference type="Gene3D" id="1.10.287.1100">
    <property type="entry name" value="Sporulation inhibitor A"/>
    <property type="match status" value="1"/>
</dbReference>
<keyword evidence="2" id="KW-1185">Reference proteome</keyword>
<dbReference type="InterPro" id="IPR015064">
    <property type="entry name" value="Sda"/>
</dbReference>
<name>A0ABT9CCT6_9BACL</name>
<organism evidence="1 2">
    <name type="scientific">Paenibacillus lacisoli</name>
    <dbReference type="NCBI Taxonomy" id="3064525"/>
    <lineage>
        <taxon>Bacteria</taxon>
        <taxon>Bacillati</taxon>
        <taxon>Bacillota</taxon>
        <taxon>Bacilli</taxon>
        <taxon>Bacillales</taxon>
        <taxon>Paenibacillaceae</taxon>
        <taxon>Paenibacillus</taxon>
    </lineage>
</organism>
<reference evidence="1 2" key="1">
    <citation type="submission" date="2023-07" db="EMBL/GenBank/DDBJ databases">
        <title>Paenibacillus sp. JX-17 nov. isolated from soil.</title>
        <authorList>
            <person name="Wan Y."/>
            <person name="Liu B."/>
        </authorList>
    </citation>
    <scope>NUCLEOTIDE SEQUENCE [LARGE SCALE GENOMIC DNA]</scope>
    <source>
        <strain evidence="1 2">JX-17</strain>
    </source>
</reference>
<evidence type="ECO:0000313" key="2">
    <source>
        <dbReference type="Proteomes" id="UP001240171"/>
    </source>
</evidence>
<accession>A0ABT9CCT6</accession>
<dbReference type="Proteomes" id="UP001240171">
    <property type="component" value="Unassembled WGS sequence"/>
</dbReference>
<dbReference type="RefSeq" id="WP_305024250.1">
    <property type="nucleotide sequence ID" value="NZ_JAUQTB010000005.1"/>
</dbReference>
<keyword evidence="1" id="KW-0649">Protein kinase inhibitor</keyword>